<dbReference type="GO" id="GO:0043535">
    <property type="term" value="P:regulation of blood vessel endothelial cell migration"/>
    <property type="evidence" value="ECO:0007669"/>
    <property type="project" value="TreeGrafter"/>
</dbReference>
<name>A0A9D4KNF7_DREPO</name>
<evidence type="ECO:0000256" key="17">
    <source>
        <dbReference type="ARBA" id="ARBA00076608"/>
    </source>
</evidence>
<keyword evidence="5" id="KW-0645">Protease</keyword>
<dbReference type="GO" id="GO:0005764">
    <property type="term" value="C:lysosome"/>
    <property type="evidence" value="ECO:0007669"/>
    <property type="project" value="UniProtKB-SubCell"/>
</dbReference>
<evidence type="ECO:0000256" key="5">
    <source>
        <dbReference type="ARBA" id="ARBA00022670"/>
    </source>
</evidence>
<dbReference type="GO" id="GO:0003085">
    <property type="term" value="P:negative regulation of systemic arterial blood pressure"/>
    <property type="evidence" value="ECO:0007669"/>
    <property type="project" value="TreeGrafter"/>
</dbReference>
<accession>A0A9D4KNF7</accession>
<evidence type="ECO:0000256" key="14">
    <source>
        <dbReference type="ARBA" id="ARBA00066456"/>
    </source>
</evidence>
<evidence type="ECO:0000313" key="19">
    <source>
        <dbReference type="Proteomes" id="UP000828390"/>
    </source>
</evidence>
<proteinExistence type="inferred from homology"/>
<evidence type="ECO:0000256" key="9">
    <source>
        <dbReference type="ARBA" id="ARBA00023157"/>
    </source>
</evidence>
<gene>
    <name evidence="18" type="ORF">DPMN_116222</name>
</gene>
<evidence type="ECO:0000256" key="11">
    <source>
        <dbReference type="ARBA" id="ARBA00023228"/>
    </source>
</evidence>
<evidence type="ECO:0000256" key="15">
    <source>
        <dbReference type="ARBA" id="ARBA00073691"/>
    </source>
</evidence>
<evidence type="ECO:0000256" key="10">
    <source>
        <dbReference type="ARBA" id="ARBA00023180"/>
    </source>
</evidence>
<evidence type="ECO:0000256" key="2">
    <source>
        <dbReference type="ARBA" id="ARBA00011079"/>
    </source>
</evidence>
<evidence type="ECO:0000256" key="13">
    <source>
        <dbReference type="ARBA" id="ARBA00059701"/>
    </source>
</evidence>
<keyword evidence="8" id="KW-0865">Zymogen</keyword>
<dbReference type="AlphaFoldDB" id="A0A9D4KNF7"/>
<keyword evidence="6" id="KW-0732">Signal</keyword>
<reference evidence="18" key="1">
    <citation type="journal article" date="2019" name="bioRxiv">
        <title>The Genome of the Zebra Mussel, Dreissena polymorpha: A Resource for Invasive Species Research.</title>
        <authorList>
            <person name="McCartney M.A."/>
            <person name="Auch B."/>
            <person name="Kono T."/>
            <person name="Mallez S."/>
            <person name="Zhang Y."/>
            <person name="Obille A."/>
            <person name="Becker A."/>
            <person name="Abrahante J.E."/>
            <person name="Garbe J."/>
            <person name="Badalamenti J.P."/>
            <person name="Herman A."/>
            <person name="Mangelson H."/>
            <person name="Liachko I."/>
            <person name="Sullivan S."/>
            <person name="Sone E.D."/>
            <person name="Koren S."/>
            <person name="Silverstein K.A.T."/>
            <person name="Beckman K.B."/>
            <person name="Gohl D.M."/>
        </authorList>
    </citation>
    <scope>NUCLEOTIDE SEQUENCE</scope>
    <source>
        <strain evidence="18">Duluth1</strain>
        <tissue evidence="18">Whole animal</tissue>
    </source>
</reference>
<dbReference type="FunFam" id="1.20.120.980:FF:000002">
    <property type="entry name" value="lysosomal Pro-X carboxypeptidase"/>
    <property type="match status" value="1"/>
</dbReference>
<evidence type="ECO:0000256" key="3">
    <source>
        <dbReference type="ARBA" id="ARBA00011738"/>
    </source>
</evidence>
<reference evidence="18" key="2">
    <citation type="submission" date="2020-11" db="EMBL/GenBank/DDBJ databases">
        <authorList>
            <person name="McCartney M.A."/>
            <person name="Auch B."/>
            <person name="Kono T."/>
            <person name="Mallez S."/>
            <person name="Becker A."/>
            <person name="Gohl D.M."/>
            <person name="Silverstein K.A.T."/>
            <person name="Koren S."/>
            <person name="Bechman K.B."/>
            <person name="Herman A."/>
            <person name="Abrahante J.E."/>
            <person name="Garbe J."/>
        </authorList>
    </citation>
    <scope>NUCLEOTIDE SEQUENCE</scope>
    <source>
        <strain evidence="18">Duluth1</strain>
        <tissue evidence="18">Whole animal</tissue>
    </source>
</reference>
<evidence type="ECO:0000256" key="7">
    <source>
        <dbReference type="ARBA" id="ARBA00022801"/>
    </source>
</evidence>
<evidence type="ECO:0000256" key="12">
    <source>
        <dbReference type="ARBA" id="ARBA00052013"/>
    </source>
</evidence>
<dbReference type="GO" id="GO:0008239">
    <property type="term" value="F:dipeptidyl-peptidase activity"/>
    <property type="evidence" value="ECO:0007669"/>
    <property type="project" value="TreeGrafter"/>
</dbReference>
<protein>
    <recommendedName>
        <fullName evidence="15">Lysosomal Pro-X carboxypeptidase</fullName>
        <ecNumber evidence="14">3.4.16.2</ecNumber>
    </recommendedName>
    <alternativeName>
        <fullName evidence="17">Proline carboxypeptidase</fullName>
    </alternativeName>
    <alternativeName>
        <fullName evidence="16">Prolylcarboxypeptidase</fullName>
    </alternativeName>
</protein>
<keyword evidence="9" id="KW-1015">Disulfide bond</keyword>
<dbReference type="Pfam" id="PF05577">
    <property type="entry name" value="Peptidase_S28"/>
    <property type="match status" value="1"/>
</dbReference>
<dbReference type="EMBL" id="JAIWYP010000004">
    <property type="protein sequence ID" value="KAH3842718.1"/>
    <property type="molecule type" value="Genomic_DNA"/>
</dbReference>
<comment type="similarity">
    <text evidence="2">Belongs to the peptidase S28 family.</text>
</comment>
<sequence>MLCGVYGRMSIIPKSFKNKNTASDYEYKTEYFVQQIDHFGFANLDTYKQRYLIADQYWNANGGPIFFYTGNEGDITWFCNNTGFMWDIAAEFKALLVFAEHRYYGESLPYGPDTFKSHTHLNYLTSEQALADFAVLIGQLKRSLPGAANSSVVAFGGSYGGMLSAWMRIKYPNVIVGALAASAPIWQFTGITPCEAFNQVLTNAFKQASQICVENVRNSWATITSIGGTTSGRKFLSSVFNLCKPMSHQSDVDDLKAWLTDAWTDLAMVNYPYPANFLENLPAWPVKAVCNKLSLPAEGEALVQYVADAANIYFNYTGDSTCLNTSQQATGNLGDLGWGYQSCTEMVMPMCADGESDMFEPKSWNFTDFSEQCYKQWKTRPQENWITTEYWGKQLQYASNIIFSNGLLDPWSSGGVLESPALTLIPIVIPDGAHHLDLRASNPLDTAAVVAARIQEKNLIKMWLGQL</sequence>
<dbReference type="Gene3D" id="1.20.120.980">
    <property type="entry name" value="Serine carboxypeptidase S28, SKS domain"/>
    <property type="match status" value="1"/>
</dbReference>
<evidence type="ECO:0000256" key="8">
    <source>
        <dbReference type="ARBA" id="ARBA00023145"/>
    </source>
</evidence>
<comment type="subunit">
    <text evidence="3">Homodimer.</text>
</comment>
<dbReference type="PANTHER" id="PTHR11010">
    <property type="entry name" value="PROTEASE S28 PRO-X CARBOXYPEPTIDASE-RELATED"/>
    <property type="match status" value="1"/>
</dbReference>
<dbReference type="GO" id="GO:0006508">
    <property type="term" value="P:proteolysis"/>
    <property type="evidence" value="ECO:0007669"/>
    <property type="project" value="UniProtKB-KW"/>
</dbReference>
<evidence type="ECO:0000256" key="6">
    <source>
        <dbReference type="ARBA" id="ARBA00022729"/>
    </source>
</evidence>
<dbReference type="SUPFAM" id="SSF53474">
    <property type="entry name" value="alpha/beta-Hydrolases"/>
    <property type="match status" value="1"/>
</dbReference>
<keyword evidence="11" id="KW-0458">Lysosome</keyword>
<dbReference type="GO" id="GO:0004185">
    <property type="term" value="F:serine-type carboxypeptidase activity"/>
    <property type="evidence" value="ECO:0007669"/>
    <property type="project" value="UniProtKB-EC"/>
</dbReference>
<keyword evidence="19" id="KW-1185">Reference proteome</keyword>
<comment type="caution">
    <text evidence="18">The sequence shown here is derived from an EMBL/GenBank/DDBJ whole genome shotgun (WGS) entry which is preliminary data.</text>
</comment>
<dbReference type="Proteomes" id="UP000828390">
    <property type="component" value="Unassembled WGS sequence"/>
</dbReference>
<dbReference type="Gene3D" id="3.40.50.1820">
    <property type="entry name" value="alpha/beta hydrolase"/>
    <property type="match status" value="1"/>
</dbReference>
<evidence type="ECO:0000256" key="1">
    <source>
        <dbReference type="ARBA" id="ARBA00004371"/>
    </source>
</evidence>
<comment type="subcellular location">
    <subcellularLocation>
        <location evidence="1">Lysosome</location>
    </subcellularLocation>
</comment>
<dbReference type="InterPro" id="IPR042269">
    <property type="entry name" value="Ser_carbopepase_S28_SKS"/>
</dbReference>
<dbReference type="InterPro" id="IPR008758">
    <property type="entry name" value="Peptidase_S28"/>
</dbReference>
<keyword evidence="10" id="KW-0325">Glycoprotein</keyword>
<keyword evidence="4" id="KW-0121">Carboxypeptidase</keyword>
<evidence type="ECO:0000256" key="16">
    <source>
        <dbReference type="ARBA" id="ARBA00076475"/>
    </source>
</evidence>
<dbReference type="InterPro" id="IPR029058">
    <property type="entry name" value="AB_hydrolase_fold"/>
</dbReference>
<organism evidence="18 19">
    <name type="scientific">Dreissena polymorpha</name>
    <name type="common">Zebra mussel</name>
    <name type="synonym">Mytilus polymorpha</name>
    <dbReference type="NCBI Taxonomy" id="45954"/>
    <lineage>
        <taxon>Eukaryota</taxon>
        <taxon>Metazoa</taxon>
        <taxon>Spiralia</taxon>
        <taxon>Lophotrochozoa</taxon>
        <taxon>Mollusca</taxon>
        <taxon>Bivalvia</taxon>
        <taxon>Autobranchia</taxon>
        <taxon>Heteroconchia</taxon>
        <taxon>Euheterodonta</taxon>
        <taxon>Imparidentia</taxon>
        <taxon>Neoheterodontei</taxon>
        <taxon>Myida</taxon>
        <taxon>Dreissenoidea</taxon>
        <taxon>Dreissenidae</taxon>
        <taxon>Dreissena</taxon>
    </lineage>
</organism>
<comment type="function">
    <text evidence="13">Cleaves C-terminal amino acids linked to proline in peptides such as angiotensin II, III and des-Arg9-bradykinin. This cleavage occurs at acidic pH, but enzymatic activity is retained with some substrates at neutral pH.</text>
</comment>
<comment type="catalytic activity">
    <reaction evidence="12">
        <text>Cleavage of a -Pro-|-Xaa bond to release a C-terminal amino acid.</text>
        <dbReference type="EC" id="3.4.16.2"/>
    </reaction>
</comment>
<dbReference type="PANTHER" id="PTHR11010:SF38">
    <property type="entry name" value="LYSOSOMAL PRO-X CARBOXYPEPTIDASE"/>
    <property type="match status" value="1"/>
</dbReference>
<evidence type="ECO:0000256" key="4">
    <source>
        <dbReference type="ARBA" id="ARBA00022645"/>
    </source>
</evidence>
<keyword evidence="7" id="KW-0378">Hydrolase</keyword>
<evidence type="ECO:0000313" key="18">
    <source>
        <dbReference type="EMBL" id="KAH3842718.1"/>
    </source>
</evidence>
<dbReference type="EC" id="3.4.16.2" evidence="14"/>